<protein>
    <submittedName>
        <fullName evidence="2">Uncharacterized protein</fullName>
    </submittedName>
</protein>
<name>A0A9W9IQ95_9EURO</name>
<proteinExistence type="predicted"/>
<accession>A0A9W9IQ95</accession>
<dbReference type="AlphaFoldDB" id="A0A9W9IQ95"/>
<organism evidence="2 3">
    <name type="scientific">Penicillium cf. viridicatum</name>
    <dbReference type="NCBI Taxonomy" id="2972119"/>
    <lineage>
        <taxon>Eukaryota</taxon>
        <taxon>Fungi</taxon>
        <taxon>Dikarya</taxon>
        <taxon>Ascomycota</taxon>
        <taxon>Pezizomycotina</taxon>
        <taxon>Eurotiomycetes</taxon>
        <taxon>Eurotiomycetidae</taxon>
        <taxon>Eurotiales</taxon>
        <taxon>Aspergillaceae</taxon>
        <taxon>Penicillium</taxon>
    </lineage>
</organism>
<evidence type="ECO:0000313" key="3">
    <source>
        <dbReference type="Proteomes" id="UP001150942"/>
    </source>
</evidence>
<sequence>MDQTWVEWHHMIEEIGGNTGNPEASSSRIQFTRAEGQLPPPPSNIPLIPCLESVHHVFTQSLRVDDTLRYRFSVRGQLNFDRPHDCCVAVAKFGFEEAAYAVLYIPSFCLTVPELVAGLHAASPLRSFDKEPNTFEEHATAIVVHAIVRLYSRMICSGCRYGYIYTGEALVFLRIPLDDCSVVEYYLCVPAQDVESHGYDPHSNWVRRTALGQVLAFALQSLDSTPPSQEWQDAVYQSYRPLEDDYSILMPQAPDDLRLGPPAEFMCENSFWPRFWGNILHTNIPKGDIGGSGPQPSGSDVFRPYCTQACLRGTFKKDLLDQNYPNADQHGVVKHQISSQEICDRMNEQLRANRYRGFQQLHITGRVCYLLKATLMSHGYTMLIKATSMRRSRRIHAELTNYENLMSLQGCQIPNGIHAAPQLVWHSNGGTCTLETGQFLEQEMRKLQDKFQEHGVIQRDAAFRNVLWNPKSQSFVMIDLEDLKYVNGVSGGSEGDGSQQTRSSGYLADDDR</sequence>
<dbReference type="OrthoDB" id="2156052at2759"/>
<keyword evidence="3" id="KW-1185">Reference proteome</keyword>
<dbReference type="Proteomes" id="UP001150942">
    <property type="component" value="Unassembled WGS sequence"/>
</dbReference>
<gene>
    <name evidence="2" type="ORF">N7449_012415</name>
</gene>
<evidence type="ECO:0000313" key="2">
    <source>
        <dbReference type="EMBL" id="KAJ5182268.1"/>
    </source>
</evidence>
<reference evidence="2" key="2">
    <citation type="journal article" date="2023" name="IMA Fungus">
        <title>Comparative genomic study of the Penicillium genus elucidates a diverse pangenome and 15 lateral gene transfer events.</title>
        <authorList>
            <person name="Petersen C."/>
            <person name="Sorensen T."/>
            <person name="Nielsen M.R."/>
            <person name="Sondergaard T.E."/>
            <person name="Sorensen J.L."/>
            <person name="Fitzpatrick D.A."/>
            <person name="Frisvad J.C."/>
            <person name="Nielsen K.L."/>
        </authorList>
    </citation>
    <scope>NUCLEOTIDE SEQUENCE</scope>
    <source>
        <strain evidence="2">IBT 20477</strain>
    </source>
</reference>
<dbReference type="EMBL" id="JAPQKQ010000009">
    <property type="protein sequence ID" value="KAJ5182268.1"/>
    <property type="molecule type" value="Genomic_DNA"/>
</dbReference>
<feature type="region of interest" description="Disordered" evidence="1">
    <location>
        <begin position="490"/>
        <end position="512"/>
    </location>
</feature>
<comment type="caution">
    <text evidence="2">The sequence shown here is derived from an EMBL/GenBank/DDBJ whole genome shotgun (WGS) entry which is preliminary data.</text>
</comment>
<evidence type="ECO:0000256" key="1">
    <source>
        <dbReference type="SAM" id="MobiDB-lite"/>
    </source>
</evidence>
<dbReference type="Gene3D" id="1.10.510.10">
    <property type="entry name" value="Transferase(Phosphotransferase) domain 1"/>
    <property type="match status" value="1"/>
</dbReference>
<reference evidence="2" key="1">
    <citation type="submission" date="2022-11" db="EMBL/GenBank/DDBJ databases">
        <authorList>
            <person name="Petersen C."/>
        </authorList>
    </citation>
    <scope>NUCLEOTIDE SEQUENCE</scope>
    <source>
        <strain evidence="2">IBT 20477</strain>
    </source>
</reference>